<dbReference type="OrthoDB" id="3134980at2759"/>
<accession>A0A9P3GFL8</accession>
<reference evidence="1 2" key="1">
    <citation type="submission" date="2021-08" db="EMBL/GenBank/DDBJ databases">
        <title>Draft Genome Sequence of Phanerochaete sordida strain YK-624.</title>
        <authorList>
            <person name="Mori T."/>
            <person name="Dohra H."/>
            <person name="Suzuki T."/>
            <person name="Kawagishi H."/>
            <person name="Hirai H."/>
        </authorList>
    </citation>
    <scope>NUCLEOTIDE SEQUENCE [LARGE SCALE GENOMIC DNA]</scope>
    <source>
        <strain evidence="1 2">YK-624</strain>
    </source>
</reference>
<sequence length="89" mass="10178">MCHNIQDGRYHTVCGHFIAMSTRMQDCMRPDCLFSQRHAHPTGCKSASCQRLMTVPQRNPIRISETKCADCLMRERESGGLHMSRPLIT</sequence>
<comment type="caution">
    <text evidence="1">The sequence shown here is derived from an EMBL/GenBank/DDBJ whole genome shotgun (WGS) entry which is preliminary data.</text>
</comment>
<protein>
    <submittedName>
        <fullName evidence="1">Uncharacterized protein</fullName>
    </submittedName>
</protein>
<dbReference type="AlphaFoldDB" id="A0A9P3GFL8"/>
<evidence type="ECO:0000313" key="1">
    <source>
        <dbReference type="EMBL" id="GJE95118.1"/>
    </source>
</evidence>
<gene>
    <name evidence="1" type="ORF">PsYK624_112990</name>
</gene>
<proteinExistence type="predicted"/>
<dbReference type="EMBL" id="BPQB01000046">
    <property type="protein sequence ID" value="GJE95118.1"/>
    <property type="molecule type" value="Genomic_DNA"/>
</dbReference>
<evidence type="ECO:0000313" key="2">
    <source>
        <dbReference type="Proteomes" id="UP000703269"/>
    </source>
</evidence>
<name>A0A9P3GFL8_9APHY</name>
<dbReference type="Proteomes" id="UP000703269">
    <property type="component" value="Unassembled WGS sequence"/>
</dbReference>
<organism evidence="1 2">
    <name type="scientific">Phanerochaete sordida</name>
    <dbReference type="NCBI Taxonomy" id="48140"/>
    <lineage>
        <taxon>Eukaryota</taxon>
        <taxon>Fungi</taxon>
        <taxon>Dikarya</taxon>
        <taxon>Basidiomycota</taxon>
        <taxon>Agaricomycotina</taxon>
        <taxon>Agaricomycetes</taxon>
        <taxon>Polyporales</taxon>
        <taxon>Phanerochaetaceae</taxon>
        <taxon>Phanerochaete</taxon>
    </lineage>
</organism>
<keyword evidence="2" id="KW-1185">Reference proteome</keyword>